<dbReference type="Proteomes" id="UP000070700">
    <property type="component" value="Unassembled WGS sequence"/>
</dbReference>
<dbReference type="InterPro" id="IPR036188">
    <property type="entry name" value="FAD/NAD-bd_sf"/>
</dbReference>
<dbReference type="RefSeq" id="XP_018068555.1">
    <property type="nucleotide sequence ID" value="XM_018218579.1"/>
</dbReference>
<keyword evidence="3" id="KW-1185">Reference proteome</keyword>
<dbReference type="Pfam" id="PF01266">
    <property type="entry name" value="DAO"/>
    <property type="match status" value="1"/>
</dbReference>
<dbReference type="GeneID" id="28828305"/>
<dbReference type="STRING" id="149040.A0A194X1X6"/>
<organism evidence="2 3">
    <name type="scientific">Mollisia scopiformis</name>
    <name type="common">Conifer needle endophyte fungus</name>
    <name type="synonym">Phialocephala scopiformis</name>
    <dbReference type="NCBI Taxonomy" id="149040"/>
    <lineage>
        <taxon>Eukaryota</taxon>
        <taxon>Fungi</taxon>
        <taxon>Dikarya</taxon>
        <taxon>Ascomycota</taxon>
        <taxon>Pezizomycotina</taxon>
        <taxon>Leotiomycetes</taxon>
        <taxon>Helotiales</taxon>
        <taxon>Mollisiaceae</taxon>
        <taxon>Mollisia</taxon>
    </lineage>
</organism>
<evidence type="ECO:0000313" key="2">
    <source>
        <dbReference type="EMBL" id="KUJ14200.1"/>
    </source>
</evidence>
<dbReference type="OrthoDB" id="429143at2759"/>
<sequence length="483" mass="52996">MATKEALARTLERINADPGAPRADSTEAYWQKPPHALENVQSEHLPGFTDIVIIGSGIAGCSVAKELLALDSNIKIMLLEARTITSGATGRNGGHIATHPAIDYSELVDHVGKDEAKKICQFRLAHYDMIYDDLKNIGDELLGPSEIRRVVAVCGLLDEAKVESMKGTKERLETDWPEIKGRIKIYEKKDSGFEEFKMSGVAGVAVELSGAVWPYRMITSIFDHLLSNYPDRFTIETQTPATAVTPLTNSGDYKYEVMTARGPIKTKQVAYCTNGYTGHILPKLRGKLFPVRGHMSVQRPGQLFPRLGNERSWSVLWDTVGLDYITQNGKTGELFYGGGLVRGKDDGLDSIGNPRDDEEDVHNKIHLAGALPVFFGKENWGKDSEDGPRMKSTWTGVMGFTADGLPLVGKLPGSITERNGDGEWIAAGFNGYGMPNSWGCGKALARLMLGKDVGNEFPESYFINEERFGQMNGEKGVKAMFGI</sequence>
<proteinExistence type="predicted"/>
<dbReference type="KEGG" id="psco:LY89DRAFT_720562"/>
<dbReference type="EMBL" id="KQ947420">
    <property type="protein sequence ID" value="KUJ14200.1"/>
    <property type="molecule type" value="Genomic_DNA"/>
</dbReference>
<evidence type="ECO:0000259" key="1">
    <source>
        <dbReference type="Pfam" id="PF01266"/>
    </source>
</evidence>
<dbReference type="InParanoid" id="A0A194X1X6"/>
<dbReference type="InterPro" id="IPR006076">
    <property type="entry name" value="FAD-dep_OxRdtase"/>
</dbReference>
<dbReference type="Gene3D" id="3.50.50.60">
    <property type="entry name" value="FAD/NAD(P)-binding domain"/>
    <property type="match status" value="1"/>
</dbReference>
<dbReference type="GO" id="GO:0005737">
    <property type="term" value="C:cytoplasm"/>
    <property type="evidence" value="ECO:0007669"/>
    <property type="project" value="TreeGrafter"/>
</dbReference>
<dbReference type="PANTHER" id="PTHR13847">
    <property type="entry name" value="SARCOSINE DEHYDROGENASE-RELATED"/>
    <property type="match status" value="1"/>
</dbReference>
<protein>
    <submittedName>
        <fullName evidence="2">FAD dependent oxidoreductase</fullName>
    </submittedName>
</protein>
<evidence type="ECO:0000313" key="3">
    <source>
        <dbReference type="Proteomes" id="UP000070700"/>
    </source>
</evidence>
<accession>A0A194X1X6</accession>
<dbReference type="PANTHER" id="PTHR13847:SF213">
    <property type="entry name" value="DEPENDENT OXIDOREDUCTASE, PUTATIVE-RELATED"/>
    <property type="match status" value="1"/>
</dbReference>
<gene>
    <name evidence="2" type="ORF">LY89DRAFT_720562</name>
</gene>
<dbReference type="AlphaFoldDB" id="A0A194X1X6"/>
<feature type="domain" description="FAD dependent oxidoreductase" evidence="1">
    <location>
        <begin position="50"/>
        <end position="447"/>
    </location>
</feature>
<dbReference type="Gene3D" id="3.30.9.10">
    <property type="entry name" value="D-Amino Acid Oxidase, subunit A, domain 2"/>
    <property type="match status" value="1"/>
</dbReference>
<dbReference type="SUPFAM" id="SSF51905">
    <property type="entry name" value="FAD/NAD(P)-binding domain"/>
    <property type="match status" value="1"/>
</dbReference>
<name>A0A194X1X6_MOLSC</name>
<reference evidence="2 3" key="1">
    <citation type="submission" date="2015-10" db="EMBL/GenBank/DDBJ databases">
        <title>Full genome of DAOMC 229536 Phialocephala scopiformis, a fungal endophyte of spruce producing the potent anti-insectan compound rugulosin.</title>
        <authorList>
            <consortium name="DOE Joint Genome Institute"/>
            <person name="Walker A.K."/>
            <person name="Frasz S.L."/>
            <person name="Seifert K.A."/>
            <person name="Miller J.D."/>
            <person name="Mondo S.J."/>
            <person name="Labutti K."/>
            <person name="Lipzen A."/>
            <person name="Dockter R."/>
            <person name="Kennedy M."/>
            <person name="Grigoriev I.V."/>
            <person name="Spatafora J.W."/>
        </authorList>
    </citation>
    <scope>NUCLEOTIDE SEQUENCE [LARGE SCALE GENOMIC DNA]</scope>
    <source>
        <strain evidence="2 3">CBS 120377</strain>
    </source>
</reference>